<evidence type="ECO:0000256" key="3">
    <source>
        <dbReference type="ARBA" id="ARBA00022679"/>
    </source>
</evidence>
<feature type="domain" description="GAF" evidence="7">
    <location>
        <begin position="251"/>
        <end position="395"/>
    </location>
</feature>
<feature type="transmembrane region" description="Helical" evidence="6">
    <location>
        <begin position="209"/>
        <end position="230"/>
    </location>
</feature>
<feature type="transmembrane region" description="Helical" evidence="6">
    <location>
        <begin position="69"/>
        <end position="92"/>
    </location>
</feature>
<reference evidence="10" key="1">
    <citation type="submission" date="2016-10" db="EMBL/GenBank/DDBJ databases">
        <authorList>
            <person name="Varghese N."/>
            <person name="Submissions S."/>
        </authorList>
    </citation>
    <scope>NUCLEOTIDE SEQUENCE [LARGE SCALE GENOMIC DNA]</scope>
    <source>
        <strain evidence="10">DSM 45789</strain>
    </source>
</reference>
<feature type="transmembrane region" description="Helical" evidence="6">
    <location>
        <begin position="178"/>
        <end position="197"/>
    </location>
</feature>
<dbReference type="PANTHER" id="PTHR24421">
    <property type="entry name" value="NITRATE/NITRITE SENSOR PROTEIN NARX-RELATED"/>
    <property type="match status" value="1"/>
</dbReference>
<evidence type="ECO:0000256" key="4">
    <source>
        <dbReference type="ARBA" id="ARBA00022777"/>
    </source>
</evidence>
<proteinExistence type="predicted"/>
<dbReference type="Gene3D" id="1.20.5.1930">
    <property type="match status" value="1"/>
</dbReference>
<feature type="transmembrane region" description="Helical" evidence="6">
    <location>
        <begin position="104"/>
        <end position="123"/>
    </location>
</feature>
<dbReference type="InterPro" id="IPR011712">
    <property type="entry name" value="Sig_transdc_His_kin_sub3_dim/P"/>
</dbReference>
<dbReference type="EMBL" id="FPAA01000015">
    <property type="protein sequence ID" value="SFS99122.1"/>
    <property type="molecule type" value="Genomic_DNA"/>
</dbReference>
<dbReference type="InterPro" id="IPR029016">
    <property type="entry name" value="GAF-like_dom_sf"/>
</dbReference>
<evidence type="ECO:0000313" key="9">
    <source>
        <dbReference type="EMBL" id="SFS99122.1"/>
    </source>
</evidence>
<accession>A0A1I6UCF9</accession>
<evidence type="ECO:0000259" key="8">
    <source>
        <dbReference type="SMART" id="SM00387"/>
    </source>
</evidence>
<dbReference type="Pfam" id="PF13185">
    <property type="entry name" value="GAF_2"/>
    <property type="match status" value="1"/>
</dbReference>
<feature type="transmembrane region" description="Helical" evidence="6">
    <location>
        <begin position="38"/>
        <end position="57"/>
    </location>
</feature>
<keyword evidence="10" id="KW-1185">Reference proteome</keyword>
<organism evidence="9 10">
    <name type="scientific">Marininema halotolerans</name>
    <dbReference type="NCBI Taxonomy" id="1155944"/>
    <lineage>
        <taxon>Bacteria</taxon>
        <taxon>Bacillati</taxon>
        <taxon>Bacillota</taxon>
        <taxon>Bacilli</taxon>
        <taxon>Bacillales</taxon>
        <taxon>Thermoactinomycetaceae</taxon>
        <taxon>Marininema</taxon>
    </lineage>
</organism>
<evidence type="ECO:0000259" key="7">
    <source>
        <dbReference type="SMART" id="SM00065"/>
    </source>
</evidence>
<dbReference type="Pfam" id="PF07730">
    <property type="entry name" value="HisKA_3"/>
    <property type="match status" value="1"/>
</dbReference>
<evidence type="ECO:0000256" key="2">
    <source>
        <dbReference type="ARBA" id="ARBA00012438"/>
    </source>
</evidence>
<dbReference type="InterPro" id="IPR003594">
    <property type="entry name" value="HATPase_dom"/>
</dbReference>
<dbReference type="GO" id="GO:0000155">
    <property type="term" value="F:phosphorelay sensor kinase activity"/>
    <property type="evidence" value="ECO:0007669"/>
    <property type="project" value="InterPro"/>
</dbReference>
<name>A0A1I6UCF9_9BACL</name>
<feature type="transmembrane region" description="Helical" evidence="6">
    <location>
        <begin position="12"/>
        <end position="31"/>
    </location>
</feature>
<keyword evidence="6" id="KW-0812">Transmembrane</keyword>
<dbReference type="OrthoDB" id="9781904at2"/>
<sequence length="614" mass="69213">MNRENWLERMCRWSVVFTAWFLTSYSLFHPWGKSEWTLLHLFALAILVLVIECFPVPGHDGRITVHFPVLFTLATMFSAGVAGLVTIVIVMGVTMVRGHSLSRAAFRTGYTIFGLFMVQIYLATFAQPTWMENGVWLPALILLGCVVVYEVTSKGIRDGLEALRARPRVRRLWVKNKALETGVALLSWAYICTYYGMLHDGRETDPLAFIFFFSPLAAFSILTHVIAKLIRKKKKLEFLFLVTRELNRSMDLTKVMKQTILPLSKVVRYNFGAVYLLQNDRLKPFVTAGEFPEALRRRTYPLNTGISGWTASHARPALVHQARLDPRCQQDREDFEDVRSLLSVPLEMDGEVLGVITLGRTEGDGFEEADRSFLQVLSCQSVVAIRNIRLSEERERRSVAEERNRLAREIHDGIAQSFAGVLMKIESSIRAFDTHPDKVRVWLEESQEKLREGLKEVRYSITALRPSPAQKIGLAPALNRRLEAFCNETGSDGTFTTEGQKVPLKSDAEETIYMVCHEALSNAAKHASADEVKVTLVYDHDEVRLVVQDNGVGFSLAKAVYKAEAQKRYGIVGMNERAQSLNASLQFDSEEGNGTTVTLTIPIGEEEEVAVHAY</sequence>
<evidence type="ECO:0000256" key="6">
    <source>
        <dbReference type="SAM" id="Phobius"/>
    </source>
</evidence>
<dbReference type="Pfam" id="PF02518">
    <property type="entry name" value="HATPase_c"/>
    <property type="match status" value="1"/>
</dbReference>
<dbReference type="InterPro" id="IPR036890">
    <property type="entry name" value="HATPase_C_sf"/>
</dbReference>
<gene>
    <name evidence="9" type="ORF">SAMN05444972_11550</name>
</gene>
<dbReference type="AlphaFoldDB" id="A0A1I6UCF9"/>
<dbReference type="SUPFAM" id="SSF55874">
    <property type="entry name" value="ATPase domain of HSP90 chaperone/DNA topoisomerase II/histidine kinase"/>
    <property type="match status" value="1"/>
</dbReference>
<evidence type="ECO:0000256" key="5">
    <source>
        <dbReference type="ARBA" id="ARBA00023012"/>
    </source>
</evidence>
<dbReference type="RefSeq" id="WP_091839230.1">
    <property type="nucleotide sequence ID" value="NZ_FPAA01000015.1"/>
</dbReference>
<dbReference type="Gene3D" id="3.30.450.40">
    <property type="match status" value="1"/>
</dbReference>
<keyword evidence="6" id="KW-0472">Membrane</keyword>
<dbReference type="Gene3D" id="3.30.565.10">
    <property type="entry name" value="Histidine kinase-like ATPase, C-terminal domain"/>
    <property type="match status" value="1"/>
</dbReference>
<dbReference type="SUPFAM" id="SSF55781">
    <property type="entry name" value="GAF domain-like"/>
    <property type="match status" value="1"/>
</dbReference>
<feature type="domain" description="Histidine kinase/HSP90-like ATPase" evidence="8">
    <location>
        <begin position="507"/>
        <end position="605"/>
    </location>
</feature>
<feature type="transmembrane region" description="Helical" evidence="6">
    <location>
        <begin position="135"/>
        <end position="157"/>
    </location>
</feature>
<dbReference type="GO" id="GO:0046983">
    <property type="term" value="F:protein dimerization activity"/>
    <property type="evidence" value="ECO:0007669"/>
    <property type="project" value="InterPro"/>
</dbReference>
<keyword evidence="6" id="KW-1133">Transmembrane helix</keyword>
<evidence type="ECO:0000313" key="10">
    <source>
        <dbReference type="Proteomes" id="UP000198660"/>
    </source>
</evidence>
<dbReference type="SMART" id="SM00065">
    <property type="entry name" value="GAF"/>
    <property type="match status" value="1"/>
</dbReference>
<dbReference type="InterPro" id="IPR050482">
    <property type="entry name" value="Sensor_HK_TwoCompSys"/>
</dbReference>
<dbReference type="InterPro" id="IPR003018">
    <property type="entry name" value="GAF"/>
</dbReference>
<dbReference type="CDD" id="cd16917">
    <property type="entry name" value="HATPase_UhpB-NarQ-NarX-like"/>
    <property type="match status" value="1"/>
</dbReference>
<dbReference type="SMART" id="SM00387">
    <property type="entry name" value="HATPase_c"/>
    <property type="match status" value="1"/>
</dbReference>
<keyword evidence="4 9" id="KW-0418">Kinase</keyword>
<protein>
    <recommendedName>
        <fullName evidence="2">histidine kinase</fullName>
        <ecNumber evidence="2">2.7.13.3</ecNumber>
    </recommendedName>
</protein>
<keyword evidence="3" id="KW-0808">Transferase</keyword>
<dbReference type="GO" id="GO:0016020">
    <property type="term" value="C:membrane"/>
    <property type="evidence" value="ECO:0007669"/>
    <property type="project" value="InterPro"/>
</dbReference>
<keyword evidence="5" id="KW-0902">Two-component regulatory system</keyword>
<dbReference type="Proteomes" id="UP000198660">
    <property type="component" value="Unassembled WGS sequence"/>
</dbReference>
<dbReference type="EC" id="2.7.13.3" evidence="2"/>
<comment type="catalytic activity">
    <reaction evidence="1">
        <text>ATP + protein L-histidine = ADP + protein N-phospho-L-histidine.</text>
        <dbReference type="EC" id="2.7.13.3"/>
    </reaction>
</comment>
<evidence type="ECO:0000256" key="1">
    <source>
        <dbReference type="ARBA" id="ARBA00000085"/>
    </source>
</evidence>